<dbReference type="InterPro" id="IPR024775">
    <property type="entry name" value="DinB-like"/>
</dbReference>
<sequence>MNFKLNEAIEVLERTPQTLEHFLVGLNKDWLLCNEGEGTWNIIEVMNHLIEGEKTNWIPRIEIILNEGESRPFPVFDRYSHLTDGNNRSIEDKMIEFKTCRAESLSKLKTLIKAEMDLELSGIHPAFGKVHIRELLSTWVVHDLTHLNQVTRIMAERYREDVGPWKEYLGILRRNKTGN</sequence>
<dbReference type="EMBL" id="JADCLJ010000024">
    <property type="protein sequence ID" value="MBE4909961.1"/>
    <property type="molecule type" value="Genomic_DNA"/>
</dbReference>
<dbReference type="RefSeq" id="WP_193539090.1">
    <property type="nucleotide sequence ID" value="NZ_JADCLJ010000024.1"/>
</dbReference>
<keyword evidence="3" id="KW-1185">Reference proteome</keyword>
<dbReference type="Pfam" id="PF12867">
    <property type="entry name" value="DinB_2"/>
    <property type="match status" value="1"/>
</dbReference>
<dbReference type="SUPFAM" id="SSF109854">
    <property type="entry name" value="DinB/YfiT-like putative metalloenzymes"/>
    <property type="match status" value="1"/>
</dbReference>
<accession>A0ABR9QNH0</accession>
<evidence type="ECO:0000259" key="1">
    <source>
        <dbReference type="Pfam" id="PF12867"/>
    </source>
</evidence>
<dbReference type="InterPro" id="IPR034660">
    <property type="entry name" value="DinB/YfiT-like"/>
</dbReference>
<dbReference type="Proteomes" id="UP001516662">
    <property type="component" value="Unassembled WGS sequence"/>
</dbReference>
<feature type="domain" description="DinB-like" evidence="1">
    <location>
        <begin position="12"/>
        <end position="150"/>
    </location>
</feature>
<evidence type="ECO:0000313" key="3">
    <source>
        <dbReference type="Proteomes" id="UP001516662"/>
    </source>
</evidence>
<proteinExistence type="predicted"/>
<reference evidence="2 3" key="1">
    <citation type="submission" date="2020-10" db="EMBL/GenBank/DDBJ databases">
        <title>Bacillus sp. HD4P25, an endophyte from a halophyte.</title>
        <authorList>
            <person name="Sun J.-Q."/>
        </authorList>
    </citation>
    <scope>NUCLEOTIDE SEQUENCE [LARGE SCALE GENOMIC DNA]</scope>
    <source>
        <strain evidence="2 3">YIM 93174</strain>
    </source>
</reference>
<evidence type="ECO:0000313" key="2">
    <source>
        <dbReference type="EMBL" id="MBE4909961.1"/>
    </source>
</evidence>
<dbReference type="Gene3D" id="1.20.120.450">
    <property type="entry name" value="dinb family like domain"/>
    <property type="match status" value="1"/>
</dbReference>
<gene>
    <name evidence="2" type="ORF">IMZ08_18145</name>
</gene>
<name>A0ABR9QNH0_9BACI</name>
<protein>
    <submittedName>
        <fullName evidence="2">DinB family protein</fullName>
    </submittedName>
</protein>
<comment type="caution">
    <text evidence="2">The sequence shown here is derived from an EMBL/GenBank/DDBJ whole genome shotgun (WGS) entry which is preliminary data.</text>
</comment>
<organism evidence="2 3">
    <name type="scientific">Litchfieldia luteola</name>
    <dbReference type="NCBI Taxonomy" id="682179"/>
    <lineage>
        <taxon>Bacteria</taxon>
        <taxon>Bacillati</taxon>
        <taxon>Bacillota</taxon>
        <taxon>Bacilli</taxon>
        <taxon>Bacillales</taxon>
        <taxon>Bacillaceae</taxon>
        <taxon>Litchfieldia</taxon>
    </lineage>
</organism>